<evidence type="ECO:0000313" key="3">
    <source>
        <dbReference type="Proteomes" id="UP001162483"/>
    </source>
</evidence>
<feature type="region of interest" description="Disordered" evidence="1">
    <location>
        <begin position="103"/>
        <end position="130"/>
    </location>
</feature>
<keyword evidence="3" id="KW-1185">Reference proteome</keyword>
<evidence type="ECO:0000256" key="1">
    <source>
        <dbReference type="SAM" id="MobiDB-lite"/>
    </source>
</evidence>
<dbReference type="EMBL" id="CATNWA010008786">
    <property type="protein sequence ID" value="CAI9556861.1"/>
    <property type="molecule type" value="Genomic_DNA"/>
</dbReference>
<proteinExistence type="predicted"/>
<feature type="compositionally biased region" description="Polar residues" evidence="1">
    <location>
        <begin position="114"/>
        <end position="130"/>
    </location>
</feature>
<protein>
    <submittedName>
        <fullName evidence="2">Uncharacterized protein</fullName>
    </submittedName>
</protein>
<gene>
    <name evidence="2" type="ORF">SPARVUS_LOCUS4591845</name>
</gene>
<name>A0ABN9CC84_9NEOB</name>
<dbReference type="Proteomes" id="UP001162483">
    <property type="component" value="Unassembled WGS sequence"/>
</dbReference>
<feature type="non-terminal residue" evidence="2">
    <location>
        <position position="285"/>
    </location>
</feature>
<reference evidence="2" key="1">
    <citation type="submission" date="2023-05" db="EMBL/GenBank/DDBJ databases">
        <authorList>
            <person name="Stuckert A."/>
        </authorList>
    </citation>
    <scope>NUCLEOTIDE SEQUENCE</scope>
</reference>
<evidence type="ECO:0000313" key="2">
    <source>
        <dbReference type="EMBL" id="CAI9556861.1"/>
    </source>
</evidence>
<comment type="caution">
    <text evidence="2">The sequence shown here is derived from an EMBL/GenBank/DDBJ whole genome shotgun (WGS) entry which is preliminary data.</text>
</comment>
<feature type="region of interest" description="Disordered" evidence="1">
    <location>
        <begin position="47"/>
        <end position="70"/>
    </location>
</feature>
<organism evidence="2 3">
    <name type="scientific">Staurois parvus</name>
    <dbReference type="NCBI Taxonomy" id="386267"/>
    <lineage>
        <taxon>Eukaryota</taxon>
        <taxon>Metazoa</taxon>
        <taxon>Chordata</taxon>
        <taxon>Craniata</taxon>
        <taxon>Vertebrata</taxon>
        <taxon>Euteleostomi</taxon>
        <taxon>Amphibia</taxon>
        <taxon>Batrachia</taxon>
        <taxon>Anura</taxon>
        <taxon>Neobatrachia</taxon>
        <taxon>Ranoidea</taxon>
        <taxon>Ranidae</taxon>
        <taxon>Staurois</taxon>
    </lineage>
</organism>
<sequence length="285" mass="32057">MINIAKHIYGAEDGVKYIEKILVKHKEAINSVNDLCIYLKELEEKLEEPQKVPENSISEEHAETTDPLLSAKDGSILVNAELQPDLLAEEAVSGDEYECISPDDISLPPLAETPESNLPQSETEQDEQNCYSSHNMHVSSYSLQMQINASGKRLVDGSERLTPVAYTDLSSHRREKTSNYVERFCSPTVGYKTESPFSHHSTVVNETCYSLSTSPAKAKPSYHLMNEVHETHLQRRSVYESTEKTEQLHASDNTARAKDRLHVTPDEFSGLMFQSDTAKTCQRHT</sequence>
<accession>A0ABN9CC84</accession>